<reference evidence="12 13" key="1">
    <citation type="submission" date="2018-07" db="EMBL/GenBank/DDBJ databases">
        <title>Genomic Encyclopedia of Type Strains, Phase III (KMG-III): the genomes of soil and plant-associated and newly described type strains.</title>
        <authorList>
            <person name="Whitman W."/>
        </authorList>
    </citation>
    <scope>NUCLEOTIDE SEQUENCE [LARGE SCALE GENOMIC DNA]</scope>
    <source>
        <strain evidence="12 13">CECT 8525</strain>
    </source>
</reference>
<dbReference type="UniPathway" id="UPA00958"/>
<dbReference type="GO" id="GO:0009244">
    <property type="term" value="P:lipopolysaccharide core region biosynthetic process"/>
    <property type="evidence" value="ECO:0007669"/>
    <property type="project" value="UniProtKB-UniRule"/>
</dbReference>
<feature type="site" description="Transition state stabilizer" evidence="9">
    <location>
        <position position="114"/>
    </location>
</feature>
<evidence type="ECO:0000256" key="1">
    <source>
        <dbReference type="ARBA" id="ARBA00003394"/>
    </source>
</evidence>
<evidence type="ECO:0000313" key="12">
    <source>
        <dbReference type="EMBL" id="RCW88170.1"/>
    </source>
</evidence>
<gene>
    <name evidence="12" type="ORF">DFP89_102100</name>
</gene>
<comment type="function">
    <text evidence="1 10">Involved in lipopolysaccharide (LPS) biosynthesis. Catalyzes the transfer of 3-deoxy-D-manno-octulosonate (Kdo) residue(s) from CMP-Kdo to lipid IV(A), the tetraacyldisaccharide-1,4'-bisphosphate precursor of lipid A.</text>
</comment>
<keyword evidence="10" id="KW-0448">Lipopolysaccharide biosynthesis</keyword>
<evidence type="ECO:0000313" key="13">
    <source>
        <dbReference type="Proteomes" id="UP000253345"/>
    </source>
</evidence>
<name>A0A368Z6T1_9RHOB</name>
<comment type="similarity">
    <text evidence="10">Belongs to the glycosyltransferase group 1 family.</text>
</comment>
<evidence type="ECO:0000259" key="11">
    <source>
        <dbReference type="Pfam" id="PF04413"/>
    </source>
</evidence>
<keyword evidence="10" id="KW-0472">Membrane</keyword>
<dbReference type="PANTHER" id="PTHR42755">
    <property type="entry name" value="3-DEOXY-MANNO-OCTULOSONATE CYTIDYLYLTRANSFERASE"/>
    <property type="match status" value="1"/>
</dbReference>
<comment type="caution">
    <text evidence="12">The sequence shown here is derived from an EMBL/GenBank/DDBJ whole genome shotgun (WGS) entry which is preliminary data.</text>
</comment>
<dbReference type="GO" id="GO:0009245">
    <property type="term" value="P:lipid A biosynthetic process"/>
    <property type="evidence" value="ECO:0007669"/>
    <property type="project" value="TreeGrafter"/>
</dbReference>
<protein>
    <recommendedName>
        <fullName evidence="4 10">3-deoxy-D-manno-octulosonic acid transferase</fullName>
        <shortName evidence="10">Kdo transferase</shortName>
        <ecNumber evidence="3 10">2.4.99.12</ecNumber>
    </recommendedName>
    <alternativeName>
        <fullName evidence="6 10">Lipid IV(A) 3-deoxy-D-manno-octulosonic acid transferase</fullName>
    </alternativeName>
</protein>
<keyword evidence="5 10" id="KW-0808">Transferase</keyword>
<dbReference type="EMBL" id="QPJL01000002">
    <property type="protein sequence ID" value="RCW88170.1"/>
    <property type="molecule type" value="Genomic_DNA"/>
</dbReference>
<evidence type="ECO:0000256" key="10">
    <source>
        <dbReference type="RuleBase" id="RU365103"/>
    </source>
</evidence>
<feature type="active site" description="Proton acceptor" evidence="8">
    <location>
        <position position="50"/>
    </location>
</feature>
<dbReference type="RefSeq" id="WP_114347908.1">
    <property type="nucleotide sequence ID" value="NZ_QPJL01000002.1"/>
</dbReference>
<dbReference type="SUPFAM" id="SSF53756">
    <property type="entry name" value="UDP-Glycosyltransferase/glycogen phosphorylase"/>
    <property type="match status" value="1"/>
</dbReference>
<sequence length="407" mass="42255">MIWRGATALAGAALGLAAPLAGPDWRERLALTGPQVAPGGIWLHAASVGELTSVRVLAEELARAFPLTVTTNSRTGRDLARRLGMPCALAPLDVPQAVGRFLDRVEPTVMVTVENELWPNRSAMAEVRGVAQVVVGARMSERSARRWGRLPGLIGPMLARIDALSAQDQGSEARLLALGLPEAALSARLNLKLLGPAQVMPGADGPDRARTVLAASTHEGEDAVMLDAFLAARAVLPDLRLILAPRHPERGDAVVGLIAARGLKAARRSQGAGLEAPVLLADTLGEMALWYQAAGICVTGGSFADHGGHTPWEPAAWRCAILHGPHVANHAGDYADLDSGGAALAATAETLPGLLADLAADAGRQRAMGLAARKLLMARAGDPAALIARIRTLARPALAQKPAGADI</sequence>
<evidence type="ECO:0000256" key="5">
    <source>
        <dbReference type="ARBA" id="ARBA00022679"/>
    </source>
</evidence>
<evidence type="ECO:0000256" key="9">
    <source>
        <dbReference type="PIRSR" id="PIRSR639901-2"/>
    </source>
</evidence>
<evidence type="ECO:0000256" key="8">
    <source>
        <dbReference type="PIRSR" id="PIRSR639901-1"/>
    </source>
</evidence>
<evidence type="ECO:0000256" key="6">
    <source>
        <dbReference type="ARBA" id="ARBA00031445"/>
    </source>
</evidence>
<evidence type="ECO:0000256" key="2">
    <source>
        <dbReference type="ARBA" id="ARBA00004713"/>
    </source>
</evidence>
<dbReference type="Pfam" id="PF04413">
    <property type="entry name" value="Glycos_transf_N"/>
    <property type="match status" value="1"/>
</dbReference>
<organism evidence="12 13">
    <name type="scientific">Paracoccus lutimaris</name>
    <dbReference type="NCBI Taxonomy" id="1490030"/>
    <lineage>
        <taxon>Bacteria</taxon>
        <taxon>Pseudomonadati</taxon>
        <taxon>Pseudomonadota</taxon>
        <taxon>Alphaproteobacteria</taxon>
        <taxon>Rhodobacterales</taxon>
        <taxon>Paracoccaceae</taxon>
        <taxon>Paracoccus</taxon>
    </lineage>
</organism>
<dbReference type="OrthoDB" id="9789797at2"/>
<dbReference type="InterPro" id="IPR039901">
    <property type="entry name" value="Kdotransferase"/>
</dbReference>
<keyword evidence="13" id="KW-1185">Reference proteome</keyword>
<dbReference type="InterPro" id="IPR038107">
    <property type="entry name" value="Glycos_transf_N_sf"/>
</dbReference>
<feature type="site" description="Transition state stabilizer" evidence="9">
    <location>
        <position position="192"/>
    </location>
</feature>
<comment type="pathway">
    <text evidence="2 10">Bacterial outer membrane biogenesis; LPS core biosynthesis.</text>
</comment>
<evidence type="ECO:0000256" key="3">
    <source>
        <dbReference type="ARBA" id="ARBA00012621"/>
    </source>
</evidence>
<comment type="catalytic activity">
    <reaction evidence="7 10">
        <text>lipid IVA (E. coli) + CMP-3-deoxy-beta-D-manno-octulosonate = alpha-Kdo-(2-&gt;6)-lipid IVA (E. coli) + CMP + H(+)</text>
        <dbReference type="Rhea" id="RHEA:28066"/>
        <dbReference type="ChEBI" id="CHEBI:15378"/>
        <dbReference type="ChEBI" id="CHEBI:58603"/>
        <dbReference type="ChEBI" id="CHEBI:60364"/>
        <dbReference type="ChEBI" id="CHEBI:60377"/>
        <dbReference type="ChEBI" id="CHEBI:85987"/>
        <dbReference type="EC" id="2.4.99.12"/>
    </reaction>
</comment>
<dbReference type="PANTHER" id="PTHR42755:SF1">
    <property type="entry name" value="3-DEOXY-D-MANNO-OCTULOSONIC ACID TRANSFERASE, MITOCHONDRIAL-RELATED"/>
    <property type="match status" value="1"/>
</dbReference>
<dbReference type="Gene3D" id="3.40.50.2000">
    <property type="entry name" value="Glycogen Phosphorylase B"/>
    <property type="match status" value="1"/>
</dbReference>
<dbReference type="EC" id="2.4.99.12" evidence="3 10"/>
<accession>A0A368Z6T1</accession>
<evidence type="ECO:0000256" key="7">
    <source>
        <dbReference type="ARBA" id="ARBA00049183"/>
    </source>
</evidence>
<proteinExistence type="inferred from homology"/>
<evidence type="ECO:0000256" key="4">
    <source>
        <dbReference type="ARBA" id="ARBA00019077"/>
    </source>
</evidence>
<dbReference type="InterPro" id="IPR007507">
    <property type="entry name" value="Glycos_transf_N"/>
</dbReference>
<dbReference type="Proteomes" id="UP000253345">
    <property type="component" value="Unassembled WGS sequence"/>
</dbReference>
<dbReference type="AlphaFoldDB" id="A0A368Z6T1"/>
<comment type="subcellular location">
    <subcellularLocation>
        <location evidence="10">Cell membrane</location>
    </subcellularLocation>
</comment>
<keyword evidence="10" id="KW-1003">Cell membrane</keyword>
<dbReference type="GO" id="GO:0005886">
    <property type="term" value="C:plasma membrane"/>
    <property type="evidence" value="ECO:0007669"/>
    <property type="project" value="UniProtKB-SubCell"/>
</dbReference>
<dbReference type="Gene3D" id="3.40.50.11720">
    <property type="entry name" value="3-Deoxy-D-manno-octulosonic-acid transferase, N-terminal domain"/>
    <property type="match status" value="1"/>
</dbReference>
<dbReference type="GO" id="GO:0043842">
    <property type="term" value="F:Kdo transferase activity"/>
    <property type="evidence" value="ECO:0007669"/>
    <property type="project" value="UniProtKB-EC"/>
</dbReference>
<feature type="domain" description="3-deoxy-D-manno-octulosonic-acid transferase N-terminal" evidence="11">
    <location>
        <begin position="24"/>
        <end position="193"/>
    </location>
</feature>